<name>A0A8J7WC35_9RHOB</name>
<dbReference type="InterPro" id="IPR001932">
    <property type="entry name" value="PPM-type_phosphatase-like_dom"/>
</dbReference>
<accession>A0A8J7WC35</accession>
<comment type="caution">
    <text evidence="2">The sequence shown here is derived from an EMBL/GenBank/DDBJ whole genome shotgun (WGS) entry which is preliminary data.</text>
</comment>
<dbReference type="Gene3D" id="3.60.40.10">
    <property type="entry name" value="PPM-type phosphatase domain"/>
    <property type="match status" value="1"/>
</dbReference>
<gene>
    <name evidence="2" type="ORF">KB874_06030</name>
</gene>
<feature type="domain" description="PPM-type phosphatase" evidence="1">
    <location>
        <begin position="7"/>
        <end position="257"/>
    </location>
</feature>
<organism evidence="2 3">
    <name type="scientific">Thetidibacter halocola</name>
    <dbReference type="NCBI Taxonomy" id="2827239"/>
    <lineage>
        <taxon>Bacteria</taxon>
        <taxon>Pseudomonadati</taxon>
        <taxon>Pseudomonadota</taxon>
        <taxon>Alphaproteobacteria</taxon>
        <taxon>Rhodobacterales</taxon>
        <taxon>Roseobacteraceae</taxon>
        <taxon>Thetidibacter</taxon>
    </lineage>
</organism>
<proteinExistence type="predicted"/>
<dbReference type="SMART" id="SM00332">
    <property type="entry name" value="PP2Cc"/>
    <property type="match status" value="1"/>
</dbReference>
<dbReference type="EMBL" id="JAGTUU010000002">
    <property type="protein sequence ID" value="MBS0123689.1"/>
    <property type="molecule type" value="Genomic_DNA"/>
</dbReference>
<protein>
    <submittedName>
        <fullName evidence="2">Serine/threonine-protein phosphatase</fullName>
    </submittedName>
</protein>
<sequence>MAELIPEATALADVGRRDRQEDSVIADFSQGARLGLAVLSDGMGGHEDGDLASRVIAAEMFSELFFSGAQPDALIREAPQLFPSALEIANRRLRTHAREGVVSDGSGGTVIAVAVVNGALHWISVGDSPLYLWRDGLLLRLNEAHSMAAQIDLMVRAGALDPEEGRTHPQRHWLTSAVTGAAIQAVDCPKSALALQPGDVVILASDGLNTLPDERIGEVIRRNRDVGSQRTAQALIEAVREASAPDQDNVSVVAITLRAAEDPQPRPAPAAARPCRQGFGAVLGRLVDALRAPARSGARQARP</sequence>
<dbReference type="SUPFAM" id="SSF81606">
    <property type="entry name" value="PP2C-like"/>
    <property type="match status" value="1"/>
</dbReference>
<dbReference type="PROSITE" id="PS51746">
    <property type="entry name" value="PPM_2"/>
    <property type="match status" value="1"/>
</dbReference>
<dbReference type="InterPro" id="IPR036457">
    <property type="entry name" value="PPM-type-like_dom_sf"/>
</dbReference>
<reference evidence="2" key="1">
    <citation type="submission" date="2021-04" db="EMBL/GenBank/DDBJ databases">
        <authorList>
            <person name="Yoon J."/>
        </authorList>
    </citation>
    <scope>NUCLEOTIDE SEQUENCE</scope>
    <source>
        <strain evidence="2">KMU-90</strain>
    </source>
</reference>
<dbReference type="CDD" id="cd00143">
    <property type="entry name" value="PP2Cc"/>
    <property type="match status" value="1"/>
</dbReference>
<keyword evidence="3" id="KW-1185">Reference proteome</keyword>
<dbReference type="SMART" id="SM00331">
    <property type="entry name" value="PP2C_SIG"/>
    <property type="match status" value="1"/>
</dbReference>
<dbReference type="AlphaFoldDB" id="A0A8J7WC35"/>
<evidence type="ECO:0000313" key="3">
    <source>
        <dbReference type="Proteomes" id="UP000681356"/>
    </source>
</evidence>
<evidence type="ECO:0000313" key="2">
    <source>
        <dbReference type="EMBL" id="MBS0123689.1"/>
    </source>
</evidence>
<evidence type="ECO:0000259" key="1">
    <source>
        <dbReference type="PROSITE" id="PS51746"/>
    </source>
</evidence>
<dbReference type="Proteomes" id="UP000681356">
    <property type="component" value="Unassembled WGS sequence"/>
</dbReference>
<dbReference type="RefSeq" id="WP_212535653.1">
    <property type="nucleotide sequence ID" value="NZ_JAGTUU010000002.1"/>
</dbReference>